<gene>
    <name evidence="6" type="ORF">GZ085_12600</name>
</gene>
<dbReference type="PANTHER" id="PTHR36985:SF1">
    <property type="entry name" value="TRANSLOCATION AND ASSEMBLY MODULE SUBUNIT TAMB"/>
    <property type="match status" value="1"/>
</dbReference>
<dbReference type="PANTHER" id="PTHR36985">
    <property type="entry name" value="TRANSLOCATION AND ASSEMBLY MODULE SUBUNIT TAMB"/>
    <property type="match status" value="1"/>
</dbReference>
<organism evidence="6 7">
    <name type="scientific">Sulfuriferula multivorans</name>
    <dbReference type="NCBI Taxonomy" id="1559896"/>
    <lineage>
        <taxon>Bacteria</taxon>
        <taxon>Pseudomonadati</taxon>
        <taxon>Pseudomonadota</taxon>
        <taxon>Betaproteobacteria</taxon>
        <taxon>Nitrosomonadales</taxon>
        <taxon>Sulfuricellaceae</taxon>
        <taxon>Sulfuriferula</taxon>
    </lineage>
</organism>
<evidence type="ECO:0000259" key="5">
    <source>
        <dbReference type="Pfam" id="PF04357"/>
    </source>
</evidence>
<dbReference type="InterPro" id="IPR007452">
    <property type="entry name" value="TamB_C"/>
</dbReference>
<name>A0A7C9TAJ7_9PROT</name>
<keyword evidence="2" id="KW-0812">Transmembrane</keyword>
<feature type="non-terminal residue" evidence="6">
    <location>
        <position position="1"/>
    </location>
</feature>
<proteinExistence type="predicted"/>
<accession>A0A7C9TAJ7</accession>
<feature type="domain" description="Translocation and assembly module TamB C-terminal" evidence="5">
    <location>
        <begin position="6"/>
        <end position="208"/>
    </location>
</feature>
<evidence type="ECO:0000256" key="2">
    <source>
        <dbReference type="ARBA" id="ARBA00022692"/>
    </source>
</evidence>
<keyword evidence="4" id="KW-0472">Membrane</keyword>
<dbReference type="Proteomes" id="UP000483432">
    <property type="component" value="Unassembled WGS sequence"/>
</dbReference>
<evidence type="ECO:0000313" key="7">
    <source>
        <dbReference type="Proteomes" id="UP000483432"/>
    </source>
</evidence>
<dbReference type="Pfam" id="PF04357">
    <property type="entry name" value="TamB"/>
    <property type="match status" value="1"/>
</dbReference>
<evidence type="ECO:0000313" key="6">
    <source>
        <dbReference type="EMBL" id="NDP49200.1"/>
    </source>
</evidence>
<sequence length="209" mass="22656">QLRVFTLNQSLRGEGTIRVVEGRYAAYAQTLNIERGVLRFVGPIDNPGLDVLAVRKTSNVKAGVQVGGTVQRPVVKLYSDPAMPDTEKLAWLVLGHGLENSGQQEFVLMQVAAAALLSQAESVNFQSKLADTLGIDSFDVRAGDGTTLSSSVISVGKRLSERATLSYEQSLDGLSQVVKVLYQLSPSVRLEVQAGQQSSFDAFYTRDYD</sequence>
<dbReference type="GO" id="GO:0009306">
    <property type="term" value="P:protein secretion"/>
    <property type="evidence" value="ECO:0007669"/>
    <property type="project" value="InterPro"/>
</dbReference>
<dbReference type="EMBL" id="JAAFGW010000225">
    <property type="protein sequence ID" value="NDP49200.1"/>
    <property type="molecule type" value="Genomic_DNA"/>
</dbReference>
<keyword evidence="3" id="KW-1133">Transmembrane helix</keyword>
<comment type="caution">
    <text evidence="6">The sequence shown here is derived from an EMBL/GenBank/DDBJ whole genome shotgun (WGS) entry which is preliminary data.</text>
</comment>
<evidence type="ECO:0000256" key="4">
    <source>
        <dbReference type="ARBA" id="ARBA00023136"/>
    </source>
</evidence>
<comment type="subcellular location">
    <subcellularLocation>
        <location evidence="1">Membrane</location>
        <topology evidence="1">Single-pass membrane protein</topology>
    </subcellularLocation>
</comment>
<evidence type="ECO:0000256" key="3">
    <source>
        <dbReference type="ARBA" id="ARBA00022989"/>
    </source>
</evidence>
<reference evidence="6 7" key="1">
    <citation type="submission" date="2019-09" db="EMBL/GenBank/DDBJ databases">
        <title>H2 Metabolism Revealed by Metagenomic Analysis in Subglacial Sediment of East Antarctica.</title>
        <authorList>
            <person name="Yang Z."/>
            <person name="Zhang Y."/>
            <person name="Lv Y."/>
            <person name="Yan W."/>
            <person name="Xiao X."/>
            <person name="Sun B."/>
            <person name="Ma H."/>
        </authorList>
    </citation>
    <scope>NUCLEOTIDE SEQUENCE [LARGE SCALE GENOMIC DNA]</scope>
    <source>
        <strain evidence="6">Bin2_2</strain>
    </source>
</reference>
<protein>
    <recommendedName>
        <fullName evidence="5">Translocation and assembly module TamB C-terminal domain-containing protein</fullName>
    </recommendedName>
</protein>
<evidence type="ECO:0000256" key="1">
    <source>
        <dbReference type="ARBA" id="ARBA00004167"/>
    </source>
</evidence>
<dbReference type="AlphaFoldDB" id="A0A7C9TAJ7"/>
<dbReference type="GO" id="GO:0005886">
    <property type="term" value="C:plasma membrane"/>
    <property type="evidence" value="ECO:0007669"/>
    <property type="project" value="InterPro"/>
</dbReference>